<reference evidence="7" key="1">
    <citation type="submission" date="2019-08" db="EMBL/GenBank/DDBJ databases">
        <authorList>
            <person name="Kucharzyk K."/>
            <person name="Murdoch R.W."/>
            <person name="Higgins S."/>
            <person name="Loffler F."/>
        </authorList>
    </citation>
    <scope>NUCLEOTIDE SEQUENCE</scope>
</reference>
<comment type="subcellular location">
    <subcellularLocation>
        <location evidence="1">Cell outer membrane</location>
    </subcellularLocation>
</comment>
<dbReference type="SUPFAM" id="SSF48452">
    <property type="entry name" value="TPR-like"/>
    <property type="match status" value="1"/>
</dbReference>
<keyword evidence="2" id="KW-0732">Signal</keyword>
<dbReference type="Pfam" id="PF14322">
    <property type="entry name" value="SusD-like_3"/>
    <property type="match status" value="1"/>
</dbReference>
<evidence type="ECO:0000256" key="1">
    <source>
        <dbReference type="ARBA" id="ARBA00004442"/>
    </source>
</evidence>
<evidence type="ECO:0000259" key="5">
    <source>
        <dbReference type="Pfam" id="PF07980"/>
    </source>
</evidence>
<dbReference type="Gene3D" id="1.25.40.390">
    <property type="match status" value="1"/>
</dbReference>
<gene>
    <name evidence="7" type="ORF">SDC9_54299</name>
</gene>
<dbReference type="InterPro" id="IPR033985">
    <property type="entry name" value="SusD-like_N"/>
</dbReference>
<evidence type="ECO:0000313" key="7">
    <source>
        <dbReference type="EMBL" id="MPM07988.1"/>
    </source>
</evidence>
<dbReference type="InterPro" id="IPR011990">
    <property type="entry name" value="TPR-like_helical_dom_sf"/>
</dbReference>
<dbReference type="EMBL" id="VSSQ01001398">
    <property type="protein sequence ID" value="MPM07988.1"/>
    <property type="molecule type" value="Genomic_DNA"/>
</dbReference>
<organism evidence="7">
    <name type="scientific">bioreactor metagenome</name>
    <dbReference type="NCBI Taxonomy" id="1076179"/>
    <lineage>
        <taxon>unclassified sequences</taxon>
        <taxon>metagenomes</taxon>
        <taxon>ecological metagenomes</taxon>
    </lineage>
</organism>
<evidence type="ECO:0000256" key="2">
    <source>
        <dbReference type="ARBA" id="ARBA00022729"/>
    </source>
</evidence>
<evidence type="ECO:0000259" key="6">
    <source>
        <dbReference type="Pfam" id="PF14322"/>
    </source>
</evidence>
<feature type="domain" description="SusD-like N-terminal" evidence="6">
    <location>
        <begin position="22"/>
        <end position="221"/>
    </location>
</feature>
<comment type="caution">
    <text evidence="7">The sequence shown here is derived from an EMBL/GenBank/DDBJ whole genome shotgun (WGS) entry which is preliminary data.</text>
</comment>
<dbReference type="GO" id="GO:0009279">
    <property type="term" value="C:cell outer membrane"/>
    <property type="evidence" value="ECO:0007669"/>
    <property type="project" value="UniProtKB-SubCell"/>
</dbReference>
<name>A0A644WWX9_9ZZZZ</name>
<keyword evidence="4" id="KW-0998">Cell outer membrane</keyword>
<feature type="domain" description="RagB/SusD" evidence="5">
    <location>
        <begin position="337"/>
        <end position="488"/>
    </location>
</feature>
<accession>A0A644WWX9</accession>
<evidence type="ECO:0000256" key="4">
    <source>
        <dbReference type="ARBA" id="ARBA00023237"/>
    </source>
</evidence>
<dbReference type="CDD" id="cd08977">
    <property type="entry name" value="SusD"/>
    <property type="match status" value="1"/>
</dbReference>
<protein>
    <submittedName>
        <fullName evidence="7">SusD-like protein</fullName>
    </submittedName>
</protein>
<dbReference type="InterPro" id="IPR012944">
    <property type="entry name" value="SusD_RagB_dom"/>
</dbReference>
<dbReference type="PROSITE" id="PS51257">
    <property type="entry name" value="PROKAR_LIPOPROTEIN"/>
    <property type="match status" value="1"/>
</dbReference>
<keyword evidence="3" id="KW-0472">Membrane</keyword>
<dbReference type="AlphaFoldDB" id="A0A644WWX9"/>
<proteinExistence type="predicted"/>
<sequence>MKTVYLTLLLCTGLLISSCSEDFLDLKPKTQLSVDDYFKTPEQFESAVNGAYSSLQEGNLYGNWYVLSEIPSDNTSNQLSGSVTDQDEFDKYYIRSTNPYIANFWNSSYMAINRINTVLNRIDGIKIDKSVGDRYKLECKFLRGLLYFNLVRVFGDVPLVLNEISISDSYAILRESKDKVYSQIIADLSEAESLPASYSEDVNKGRATSGAAKALLGKVYLTMKNYKDAETKLAEVITSNRYSLLENTSGSLNINGYAAVFNANNHNNSESVFDVQFKKGGFGEGSNFPNTFAPENSGTNVVPLGSTGGNNLPGDDMINSYEPGDLRKGFSVASGYYDARKNGAWVESKYIKKYFDTPYKDGDSNNNFPVIRFADVLLMYSEALNQNGKTADACTYLNKVRRRGFGYQSNEVSPVDINTTNKDLFLLKVEQERRVELAFEGHRWFDLIRTDRAVEVMTAKGYKLNATNLICPVPQKQIDINPVITQNEYRIEPK</sequence>
<dbReference type="Pfam" id="PF07980">
    <property type="entry name" value="SusD_RagB"/>
    <property type="match status" value="1"/>
</dbReference>
<evidence type="ECO:0000256" key="3">
    <source>
        <dbReference type="ARBA" id="ARBA00023136"/>
    </source>
</evidence>